<keyword evidence="3" id="KW-1185">Reference proteome</keyword>
<evidence type="ECO:0000313" key="2">
    <source>
        <dbReference type="EMBL" id="GMR49448.1"/>
    </source>
</evidence>
<proteinExistence type="predicted"/>
<dbReference type="PROSITE" id="PS50181">
    <property type="entry name" value="FBOX"/>
    <property type="match status" value="1"/>
</dbReference>
<dbReference type="InterPro" id="IPR036047">
    <property type="entry name" value="F-box-like_dom_sf"/>
</dbReference>
<accession>A0AAN5CRT9</accession>
<reference evidence="3" key="1">
    <citation type="submission" date="2022-10" db="EMBL/GenBank/DDBJ databases">
        <title>Genome assembly of Pristionchus species.</title>
        <authorList>
            <person name="Yoshida K."/>
            <person name="Sommer R.J."/>
        </authorList>
    </citation>
    <scope>NUCLEOTIDE SEQUENCE [LARGE SCALE GENOMIC DNA]</scope>
    <source>
        <strain evidence="3">RS5460</strain>
    </source>
</reference>
<dbReference type="AlphaFoldDB" id="A0AAN5CRT9"/>
<evidence type="ECO:0000313" key="3">
    <source>
        <dbReference type="Proteomes" id="UP001328107"/>
    </source>
</evidence>
<dbReference type="InterPro" id="IPR001810">
    <property type="entry name" value="F-box_dom"/>
</dbReference>
<name>A0AAN5CRT9_9BILA</name>
<evidence type="ECO:0000259" key="1">
    <source>
        <dbReference type="PROSITE" id="PS50181"/>
    </source>
</evidence>
<dbReference type="Proteomes" id="UP001328107">
    <property type="component" value="Unassembled WGS sequence"/>
</dbReference>
<comment type="caution">
    <text evidence="2">The sequence shown here is derived from an EMBL/GenBank/DDBJ whole genome shotgun (WGS) entry which is preliminary data.</text>
</comment>
<feature type="domain" description="F-box" evidence="1">
    <location>
        <begin position="1"/>
        <end position="48"/>
    </location>
</feature>
<gene>
    <name evidence="2" type="ORF">PMAYCL1PPCAC_19643</name>
</gene>
<organism evidence="2 3">
    <name type="scientific">Pristionchus mayeri</name>
    <dbReference type="NCBI Taxonomy" id="1317129"/>
    <lineage>
        <taxon>Eukaryota</taxon>
        <taxon>Metazoa</taxon>
        <taxon>Ecdysozoa</taxon>
        <taxon>Nematoda</taxon>
        <taxon>Chromadorea</taxon>
        <taxon>Rhabditida</taxon>
        <taxon>Rhabditina</taxon>
        <taxon>Diplogasteromorpha</taxon>
        <taxon>Diplogasteroidea</taxon>
        <taxon>Neodiplogasteridae</taxon>
        <taxon>Pristionchus</taxon>
    </lineage>
</organism>
<protein>
    <recommendedName>
        <fullName evidence="1">F-box domain-containing protein</fullName>
    </recommendedName>
</protein>
<dbReference type="Pfam" id="PF00646">
    <property type="entry name" value="F-box"/>
    <property type="match status" value="1"/>
</dbReference>
<dbReference type="EMBL" id="BTRK01000004">
    <property type="protein sequence ID" value="GMR49448.1"/>
    <property type="molecule type" value="Genomic_DNA"/>
</dbReference>
<sequence>LSRMPDLCLLEIFKNLKRMDICSVASANRRICSMCDDPSLDRVKWNKAQLSLFQIENGYSFSFDPCPDESDLEGAICVYQYQITYSEMGKRRYS</sequence>
<dbReference type="SUPFAM" id="SSF81383">
    <property type="entry name" value="F-box domain"/>
    <property type="match status" value="1"/>
</dbReference>
<feature type="non-terminal residue" evidence="2">
    <location>
        <position position="1"/>
    </location>
</feature>